<dbReference type="SMART" id="SM01411">
    <property type="entry name" value="Ephrin_rec_like"/>
    <property type="match status" value="2"/>
</dbReference>
<evidence type="ECO:0000259" key="2">
    <source>
        <dbReference type="Pfam" id="PF07699"/>
    </source>
</evidence>
<dbReference type="Pfam" id="PF07699">
    <property type="entry name" value="Ephrin_rec_like"/>
    <property type="match status" value="1"/>
</dbReference>
<reference evidence="3 4" key="1">
    <citation type="journal article" date="2008" name="Nature">
        <title>The genome of the choanoflagellate Monosiga brevicollis and the origin of metazoans.</title>
        <authorList>
            <consortium name="JGI Sequencing"/>
            <person name="King N."/>
            <person name="Westbrook M.J."/>
            <person name="Young S.L."/>
            <person name="Kuo A."/>
            <person name="Abedin M."/>
            <person name="Chapman J."/>
            <person name="Fairclough S."/>
            <person name="Hellsten U."/>
            <person name="Isogai Y."/>
            <person name="Letunic I."/>
            <person name="Marr M."/>
            <person name="Pincus D."/>
            <person name="Putnam N."/>
            <person name="Rokas A."/>
            <person name="Wright K.J."/>
            <person name="Zuzow R."/>
            <person name="Dirks W."/>
            <person name="Good M."/>
            <person name="Goodstein D."/>
            <person name="Lemons D."/>
            <person name="Li W."/>
            <person name="Lyons J.B."/>
            <person name="Morris A."/>
            <person name="Nichols S."/>
            <person name="Richter D.J."/>
            <person name="Salamov A."/>
            <person name="Bork P."/>
            <person name="Lim W.A."/>
            <person name="Manning G."/>
            <person name="Miller W.T."/>
            <person name="McGinnis W."/>
            <person name="Shapiro H."/>
            <person name="Tjian R."/>
            <person name="Grigoriev I.V."/>
            <person name="Rokhsar D."/>
        </authorList>
    </citation>
    <scope>NUCLEOTIDE SEQUENCE [LARGE SCALE GENOMIC DNA]</scope>
    <source>
        <strain evidence="4">MX1 / ATCC 50154</strain>
    </source>
</reference>
<dbReference type="STRING" id="81824.A9USP6"/>
<dbReference type="GeneID" id="5888726"/>
<dbReference type="PANTHER" id="PTHR46967">
    <property type="entry name" value="INSULIN-LIKE GROWTH FACTOR BINDING PROTEIN,N-TERMINAL"/>
    <property type="match status" value="1"/>
</dbReference>
<dbReference type="InterPro" id="IPR009030">
    <property type="entry name" value="Growth_fac_rcpt_cys_sf"/>
</dbReference>
<name>A9USP6_MONBE</name>
<dbReference type="Gene3D" id="2.10.50.10">
    <property type="entry name" value="Tumor Necrosis Factor Receptor, subunit A, domain 2"/>
    <property type="match status" value="1"/>
</dbReference>
<keyword evidence="4" id="KW-1185">Reference proteome</keyword>
<evidence type="ECO:0000313" key="4">
    <source>
        <dbReference type="Proteomes" id="UP000001357"/>
    </source>
</evidence>
<dbReference type="PANTHER" id="PTHR46967:SF2">
    <property type="entry name" value="SUSHI, VON WILLEBRAND FACTOR TYPE A, EGF AND PENTRAXIN DOMAIN-CONTAINING PROTEIN 1-LIKE"/>
    <property type="match status" value="1"/>
</dbReference>
<evidence type="ECO:0000313" key="3">
    <source>
        <dbReference type="EMBL" id="EDQ92139.1"/>
    </source>
</evidence>
<gene>
    <name evidence="3" type="ORF">MONBRDRAFT_31259</name>
</gene>
<dbReference type="Proteomes" id="UP000001357">
    <property type="component" value="Unassembled WGS sequence"/>
</dbReference>
<proteinExistence type="predicted"/>
<organism evidence="3 4">
    <name type="scientific">Monosiga brevicollis</name>
    <name type="common">Choanoflagellate</name>
    <dbReference type="NCBI Taxonomy" id="81824"/>
    <lineage>
        <taxon>Eukaryota</taxon>
        <taxon>Choanoflagellata</taxon>
        <taxon>Craspedida</taxon>
        <taxon>Salpingoecidae</taxon>
        <taxon>Monosiga</taxon>
    </lineage>
</organism>
<dbReference type="AlphaFoldDB" id="A9USP6"/>
<dbReference type="SUPFAM" id="SSF57184">
    <property type="entry name" value="Growth factor receptor domain"/>
    <property type="match status" value="1"/>
</dbReference>
<accession>A9USP6</accession>
<evidence type="ECO:0000256" key="1">
    <source>
        <dbReference type="SAM" id="Phobius"/>
    </source>
</evidence>
<dbReference type="InterPro" id="IPR011641">
    <property type="entry name" value="Tyr-kin_ephrin_A/B_rcpt-like"/>
</dbReference>
<keyword evidence="1" id="KW-0472">Membrane</keyword>
<dbReference type="InParanoid" id="A9USP6"/>
<dbReference type="EMBL" id="CH991544">
    <property type="protein sequence ID" value="EDQ92139.1"/>
    <property type="molecule type" value="Genomic_DNA"/>
</dbReference>
<feature type="transmembrane region" description="Helical" evidence="1">
    <location>
        <begin position="235"/>
        <end position="255"/>
    </location>
</feature>
<dbReference type="KEGG" id="mbr:MONBRDRAFT_31259"/>
<keyword evidence="1" id="KW-0812">Transmembrane</keyword>
<feature type="domain" description="Tyrosine-protein kinase ephrin type A/B receptor-like" evidence="2">
    <location>
        <begin position="159"/>
        <end position="192"/>
    </location>
</feature>
<keyword evidence="1" id="KW-1133">Transmembrane helix</keyword>
<protein>
    <recommendedName>
        <fullName evidence="2">Tyrosine-protein kinase ephrin type A/B receptor-like domain-containing protein</fullName>
    </recommendedName>
</protein>
<sequence>MGSVHQEAVVKPKTAKAMYRLVVLRQPTVRVVLVENSATATPRPASFVLMVMSQMRRQQVAKDAVEAKCPLQARLVAFVFNVYRSTQTGSSCTLCGLGYFWNATLRNCPKLCPIGHACHNKSLANGEAYCDQCNPCEPGSFSSFSGSYSCTLCAPGAYQSEAGQDHCQQCESGTYQTERGQKVCDVCPAGFYCPDGHTIKPCPEGKYCPQRSTVPKTCPSMFRATSKSCEFTQRLIAIIVCSCLAGVAVVAMIVYRRYKTYSRHRHDESARLIEKNQIKRPVYSGL</sequence>
<dbReference type="RefSeq" id="XP_001743425.1">
    <property type="nucleotide sequence ID" value="XM_001743373.1"/>
</dbReference>